<sequence>MLDWKVYTVSAALIIAALLVTSLFWFAPGEREVETEEAEGFQDLPSPETEGEMSVEKAIARRRSIRSYSEEPLTLEQVSQLLWSAQGITGPGGEKRAAPSAGMTYPLELYLVVGSEEVQGLDNGLYHYIPEGHELEKVLTGDLRKELADAALDQEWVEEAPVDIVVTAIYSRTTNRYGERGRRYVHMEAGHVGQNLYLQSESLGLGMVVVGAFDDGNVQEVLNLPKKRKPLYIIPIGHPSE</sequence>
<dbReference type="Pfam" id="PF00881">
    <property type="entry name" value="Nitroreductase"/>
    <property type="match status" value="1"/>
</dbReference>
<dbReference type="Proteomes" id="UP000070284">
    <property type="component" value="Unassembled WGS sequence"/>
</dbReference>
<proteinExistence type="predicted"/>
<gene>
    <name evidence="3" type="ORF">AKJ65_07775</name>
</gene>
<keyword evidence="4" id="KW-1185">Reference proteome</keyword>
<dbReference type="SUPFAM" id="SSF55469">
    <property type="entry name" value="FMN-dependent nitroreductase-like"/>
    <property type="match status" value="1"/>
</dbReference>
<keyword evidence="1" id="KW-0472">Membrane</keyword>
<evidence type="ECO:0000259" key="2">
    <source>
        <dbReference type="Pfam" id="PF00881"/>
    </source>
</evidence>
<keyword evidence="1" id="KW-0812">Transmembrane</keyword>
<organism evidence="3 4">
    <name type="scientific">candidate division MSBL1 archaeon SCGC-AAA259E19</name>
    <dbReference type="NCBI Taxonomy" id="1698264"/>
    <lineage>
        <taxon>Archaea</taxon>
        <taxon>Methanobacteriati</taxon>
        <taxon>Methanobacteriota</taxon>
        <taxon>candidate division MSBL1</taxon>
    </lineage>
</organism>
<comment type="caution">
    <text evidence="3">The sequence shown here is derived from an EMBL/GenBank/DDBJ whole genome shotgun (WGS) entry which is preliminary data.</text>
</comment>
<evidence type="ECO:0000313" key="3">
    <source>
        <dbReference type="EMBL" id="KXA92303.1"/>
    </source>
</evidence>
<keyword evidence="1" id="KW-1133">Transmembrane helix</keyword>
<dbReference type="InterPro" id="IPR052544">
    <property type="entry name" value="Bacteriocin_Proc_Enz"/>
</dbReference>
<dbReference type="AlphaFoldDB" id="A0A133UDL4"/>
<dbReference type="CDD" id="cd02142">
    <property type="entry name" value="McbC_SagB-like_oxidoreductase"/>
    <property type="match status" value="1"/>
</dbReference>
<evidence type="ECO:0000256" key="1">
    <source>
        <dbReference type="SAM" id="Phobius"/>
    </source>
</evidence>
<feature type="transmembrane region" description="Helical" evidence="1">
    <location>
        <begin position="6"/>
        <end position="27"/>
    </location>
</feature>
<feature type="domain" description="Nitroreductase" evidence="2">
    <location>
        <begin position="59"/>
        <end position="238"/>
    </location>
</feature>
<accession>A0A133UDL4</accession>
<evidence type="ECO:0000313" key="4">
    <source>
        <dbReference type="Proteomes" id="UP000070284"/>
    </source>
</evidence>
<dbReference type="InterPro" id="IPR000415">
    <property type="entry name" value="Nitroreductase-like"/>
</dbReference>
<dbReference type="EMBL" id="LHXO01000169">
    <property type="protein sequence ID" value="KXA92303.1"/>
    <property type="molecule type" value="Genomic_DNA"/>
</dbReference>
<dbReference type="PANTHER" id="PTHR43745">
    <property type="entry name" value="NITROREDUCTASE MJ1384-RELATED"/>
    <property type="match status" value="1"/>
</dbReference>
<dbReference type="NCBIfam" id="TIGR03605">
    <property type="entry name" value="antibiot_sagB"/>
    <property type="match status" value="1"/>
</dbReference>
<dbReference type="Gene3D" id="3.40.109.10">
    <property type="entry name" value="NADH Oxidase"/>
    <property type="match status" value="1"/>
</dbReference>
<protein>
    <recommendedName>
        <fullName evidence="2">Nitroreductase domain-containing protein</fullName>
    </recommendedName>
</protein>
<reference evidence="3 4" key="1">
    <citation type="journal article" date="2016" name="Sci. Rep.">
        <title>Metabolic traits of an uncultured archaeal lineage -MSBL1- from brine pools of the Red Sea.</title>
        <authorList>
            <person name="Mwirichia R."/>
            <person name="Alam I."/>
            <person name="Rashid M."/>
            <person name="Vinu M."/>
            <person name="Ba-Alawi W."/>
            <person name="Anthony Kamau A."/>
            <person name="Kamanda Ngugi D."/>
            <person name="Goker M."/>
            <person name="Klenk H.P."/>
            <person name="Bajic V."/>
            <person name="Stingl U."/>
        </authorList>
    </citation>
    <scope>NUCLEOTIDE SEQUENCE [LARGE SCALE GENOMIC DNA]</scope>
    <source>
        <strain evidence="3">SCGC-AAA259E19</strain>
    </source>
</reference>
<name>A0A133UDL4_9EURY</name>
<dbReference type="PANTHER" id="PTHR43745:SF2">
    <property type="entry name" value="NITROREDUCTASE MJ1384-RELATED"/>
    <property type="match status" value="1"/>
</dbReference>
<dbReference type="InterPro" id="IPR020051">
    <property type="entry name" value="SagB-type_dehydrogenase"/>
</dbReference>
<dbReference type="GO" id="GO:0016491">
    <property type="term" value="F:oxidoreductase activity"/>
    <property type="evidence" value="ECO:0007669"/>
    <property type="project" value="InterPro"/>
</dbReference>
<dbReference type="PATRIC" id="fig|1698264.3.peg.742"/>
<dbReference type="InterPro" id="IPR029479">
    <property type="entry name" value="Nitroreductase"/>
</dbReference>